<reference evidence="7 8" key="1">
    <citation type="submission" date="2013-12" db="EMBL/GenBank/DDBJ databases">
        <authorList>
            <person name="Stott M."/>
        </authorList>
    </citation>
    <scope>NUCLEOTIDE SEQUENCE [LARGE SCALE GENOMIC DNA]</scope>
    <source>
        <strain evidence="7 8">K22</strain>
    </source>
</reference>
<dbReference type="SUPFAM" id="SSF49464">
    <property type="entry name" value="Carboxypeptidase regulatory domain-like"/>
    <property type="match status" value="1"/>
</dbReference>
<keyword evidence="2" id="KW-0472">Membrane</keyword>
<dbReference type="Pfam" id="PF13620">
    <property type="entry name" value="CarboxypepD_reg"/>
    <property type="match status" value="1"/>
</dbReference>
<dbReference type="InterPro" id="IPR012910">
    <property type="entry name" value="Plug_dom"/>
</dbReference>
<name>A0A0B6WUU2_9BACT</name>
<accession>A0A0B6WUU2</accession>
<dbReference type="InterPro" id="IPR037066">
    <property type="entry name" value="Plug_dom_sf"/>
</dbReference>
<dbReference type="OrthoDB" id="97893at2"/>
<evidence type="ECO:0000259" key="5">
    <source>
        <dbReference type="Pfam" id="PF07715"/>
    </source>
</evidence>
<dbReference type="InterPro" id="IPR057601">
    <property type="entry name" value="Oar-like_b-barrel"/>
</dbReference>
<evidence type="ECO:0000256" key="4">
    <source>
        <dbReference type="SAM" id="SignalP"/>
    </source>
</evidence>
<feature type="chain" id="PRO_5002109904" evidence="4">
    <location>
        <begin position="23"/>
        <end position="1169"/>
    </location>
</feature>
<feature type="domain" description="TonB-dependent transporter Oar-like beta-barrel" evidence="6">
    <location>
        <begin position="243"/>
        <end position="1162"/>
    </location>
</feature>
<evidence type="ECO:0000313" key="8">
    <source>
        <dbReference type="Proteomes" id="UP000031518"/>
    </source>
</evidence>
<dbReference type="GO" id="GO:0009279">
    <property type="term" value="C:cell outer membrane"/>
    <property type="evidence" value="ECO:0007669"/>
    <property type="project" value="UniProtKB-SubCell"/>
</dbReference>
<dbReference type="InterPro" id="IPR008969">
    <property type="entry name" value="CarboxyPept-like_regulatory"/>
</dbReference>
<evidence type="ECO:0000256" key="2">
    <source>
        <dbReference type="ARBA" id="ARBA00023136"/>
    </source>
</evidence>
<dbReference type="STRING" id="454194.PYK22_01030"/>
<proteinExistence type="predicted"/>
<organism evidence="7 8">
    <name type="scientific">Pyrinomonas methylaliphatogenes</name>
    <dbReference type="NCBI Taxonomy" id="454194"/>
    <lineage>
        <taxon>Bacteria</taxon>
        <taxon>Pseudomonadati</taxon>
        <taxon>Acidobacteriota</taxon>
        <taxon>Blastocatellia</taxon>
        <taxon>Blastocatellales</taxon>
        <taxon>Pyrinomonadaceae</taxon>
        <taxon>Pyrinomonas</taxon>
    </lineage>
</organism>
<evidence type="ECO:0000256" key="1">
    <source>
        <dbReference type="ARBA" id="ARBA00004442"/>
    </source>
</evidence>
<reference evidence="7 8" key="2">
    <citation type="submission" date="2015-01" db="EMBL/GenBank/DDBJ databases">
        <title>Complete genome sequence of Pyrinomonas methylaliphatogenes type strain K22T.</title>
        <authorList>
            <person name="Lee K.C.Y."/>
            <person name="Power J.F."/>
            <person name="Dunfield P.F."/>
            <person name="Morgan X.C."/>
            <person name="Huttenhower C."/>
            <person name="Stott M.B."/>
        </authorList>
    </citation>
    <scope>NUCLEOTIDE SEQUENCE [LARGE SCALE GENOMIC DNA]</scope>
    <source>
        <strain evidence="7 8">K22</strain>
    </source>
</reference>
<dbReference type="Gene3D" id="2.40.170.20">
    <property type="entry name" value="TonB-dependent receptor, beta-barrel domain"/>
    <property type="match status" value="1"/>
</dbReference>
<comment type="subcellular location">
    <subcellularLocation>
        <location evidence="1">Cell outer membrane</location>
    </subcellularLocation>
</comment>
<keyword evidence="4" id="KW-0732">Signal</keyword>
<sequence precursor="true">MSRSTRLTLFALLVIAGSQARAQIVTGTISGTVTDPSGGVIPGATVTLTNQRTRDVRTLSTNEAGRFSFAAVQPGTYSLKIERSGFQTLVRSDVVLSANENLALGELQLQPGQVSETVTVTSQGAVVETESSDLSSRLTADQIELISVKGRNVTSLLRTMPGVTYEDDSDATGESFGQVIPNIGGMRARSALATVDGLMGNDVSGSNRLSHTINMDAIAEVKVLLNNYAAEYGNQGGAQINVVTKSGGRDYHGSAYYYIRNEALNANNFFNNKNGLPRPLYRHNTWGANLGGPVQIPKLFPNRDRKRLFFFYSIERPYTITPVSPVRVTVPTERERRGDFSQTFTQSGQLIVIRDPLTGQPFPGNIIPPDRINKSGQALLNFFPLPNAQSSFAQTGTNYVMQESLHVPKLSNVARVDFRTDKDTIYWKGQTWLSDTEGYSTPGWPSGATNRWGVLKTHYRYSDNGMTINWTRVLNQRMVNEAFVGLRHSMEEFIPSDGELNRILRSTLGYTAPQLYPDQNPLGIIPRVTSWGGVPNAANINWVARLNSRGADLVGSFTDNFSFIQGTHSYKAGLYIEHLRNDEGYGGDWSGSFSFQNDSNNPLNTGYAYANALLGIFRSYSETNSRNRTNARLTLVQWYGQDTWKVNRRLTLNYGLRMGFHTQWYQADKRAAGFVLERWDPAKAPLLYGFACTTPIPPNGTCPSANRRAINPVTKQLLPLAFAGAIVPGTGDPYNGMVVEGDPNYPKGFKELDGVQWEPRAGFAWDLFGTGRTVFRAMGGIYHSPRVGGGSVGNLTPQPPLQINQQIFYGYIDQLGDLLGSAVLFPDSVLGLERYAKTPSSYNFMIGIQQNVGFGTVLSVSYVSTLGRHLGERRNINQVPDGARFLDLHPENRNPVTGSVYPDNFLRPYRGYGSIQIDTYSGSSNYHAMQVEVSRRYARGLQFGLAYTWSKAMDFANDDTSDVSLGRPYRAWNYGPADFDQTHIFSFNYIWDIPNLSRVWDTRLVRALFDGWQLSGITSLVTGKPFTPSMSTQPSFDITGGSVGARPNMLHNPNLSEPKRAADGTPVFVDASAFARPARGDFGNMPRNVARLPGVNNWDMSLFKNIRLGEKRNLQLRWEAYNVFNHANFNAVDTQLIFDANGNQINANFGAATSARPPRVMQGSIRFSF</sequence>
<feature type="signal peptide" evidence="4">
    <location>
        <begin position="1"/>
        <end position="22"/>
    </location>
</feature>
<dbReference type="RefSeq" id="WP_041975092.1">
    <property type="nucleotide sequence ID" value="NZ_CBXV010000004.1"/>
</dbReference>
<dbReference type="SUPFAM" id="SSF56935">
    <property type="entry name" value="Porins"/>
    <property type="match status" value="1"/>
</dbReference>
<dbReference type="AlphaFoldDB" id="A0A0B6WUU2"/>
<evidence type="ECO:0000313" key="7">
    <source>
        <dbReference type="EMBL" id="CDM65033.1"/>
    </source>
</evidence>
<keyword evidence="3" id="KW-0998">Cell outer membrane</keyword>
<dbReference type="Gene3D" id="2.170.130.10">
    <property type="entry name" value="TonB-dependent receptor, plug domain"/>
    <property type="match status" value="1"/>
</dbReference>
<keyword evidence="8" id="KW-1185">Reference proteome</keyword>
<dbReference type="EMBL" id="CBXV010000004">
    <property type="protein sequence ID" value="CDM65033.1"/>
    <property type="molecule type" value="Genomic_DNA"/>
</dbReference>
<keyword evidence="7" id="KW-0675">Receptor</keyword>
<dbReference type="Pfam" id="PF07715">
    <property type="entry name" value="Plug"/>
    <property type="match status" value="1"/>
</dbReference>
<gene>
    <name evidence="7" type="ORF">PYK22_01030</name>
</gene>
<dbReference type="Pfam" id="PF25183">
    <property type="entry name" value="OMP_b-brl_4"/>
    <property type="match status" value="1"/>
</dbReference>
<dbReference type="InterPro" id="IPR036942">
    <property type="entry name" value="Beta-barrel_TonB_sf"/>
</dbReference>
<evidence type="ECO:0000259" key="6">
    <source>
        <dbReference type="Pfam" id="PF25183"/>
    </source>
</evidence>
<evidence type="ECO:0000256" key="3">
    <source>
        <dbReference type="ARBA" id="ARBA00023237"/>
    </source>
</evidence>
<feature type="domain" description="TonB-dependent receptor plug" evidence="5">
    <location>
        <begin position="137"/>
        <end position="236"/>
    </location>
</feature>
<dbReference type="Gene3D" id="2.60.40.1120">
    <property type="entry name" value="Carboxypeptidase-like, regulatory domain"/>
    <property type="match status" value="1"/>
</dbReference>
<dbReference type="Proteomes" id="UP000031518">
    <property type="component" value="Unassembled WGS sequence"/>
</dbReference>
<protein>
    <submittedName>
        <fullName evidence="7">Outer membrane receptor for ferrienterochelin and colicins</fullName>
    </submittedName>
</protein>